<dbReference type="InterPro" id="IPR029005">
    <property type="entry name" value="LIM-bd/SEUSS"/>
</dbReference>
<name>A0A1I8F1R1_9PLAT</name>
<sequence>SPVVQTRQSAVCGDTRAPVGGPSSSTTAGTASAAASAAAATTELFLGLRLSQRPRDTSMMWWDAFACEFFDDAATVQVSFALPEDQAPRLYSYGRSLIPRFFHSLLRNCDEAFVAPALLPGGLVSAAAQAASSWPAAASFSPADCDESVCRACDHLLPLPARHILTEISLIIEFFLDDMRIHLWSMEVKQHRELVPRCVLTAAPAADAAVKSPMTRVGLSNELVNFSRLAVILQPMQELMTLQKQLGQPPRQCLQSALYHKWQKSCAAGNGVDPASGVSAASSSGCPTSATATSTAANGGSTANSATGGAAPASKAKPKKKRKAADSGAAATGGGGGRGGGGKKSTAKGAAATAAAASASGPGSNDVMVVLEPSLMGGVGGGGGGGGGGCGYGPPPPMGPGGGGSNSAAAAAARSGGSSSCGSRSSRGRREVHHPAGER</sequence>
<dbReference type="AlphaFoldDB" id="A0A1I8F1R1"/>
<feature type="region of interest" description="Disordered" evidence="1">
    <location>
        <begin position="273"/>
        <end position="346"/>
    </location>
</feature>
<accession>A0A1I8F1R1</accession>
<reference evidence="3" key="1">
    <citation type="submission" date="2016-11" db="UniProtKB">
        <authorList>
            <consortium name="WormBaseParasite"/>
        </authorList>
    </citation>
    <scope>IDENTIFICATION</scope>
</reference>
<feature type="compositionally biased region" description="Gly residues" evidence="1">
    <location>
        <begin position="331"/>
        <end position="343"/>
    </location>
</feature>
<keyword evidence="2" id="KW-1185">Reference proteome</keyword>
<evidence type="ECO:0000256" key="1">
    <source>
        <dbReference type="SAM" id="MobiDB-lite"/>
    </source>
</evidence>
<proteinExistence type="predicted"/>
<organism evidence="2 3">
    <name type="scientific">Macrostomum lignano</name>
    <dbReference type="NCBI Taxonomy" id="282301"/>
    <lineage>
        <taxon>Eukaryota</taxon>
        <taxon>Metazoa</taxon>
        <taxon>Spiralia</taxon>
        <taxon>Lophotrochozoa</taxon>
        <taxon>Platyhelminthes</taxon>
        <taxon>Rhabditophora</taxon>
        <taxon>Macrostomorpha</taxon>
        <taxon>Macrostomida</taxon>
        <taxon>Macrostomidae</taxon>
        <taxon>Macrostomum</taxon>
    </lineage>
</organism>
<feature type="region of interest" description="Disordered" evidence="1">
    <location>
        <begin position="1"/>
        <end position="28"/>
    </location>
</feature>
<dbReference type="Proteomes" id="UP000095280">
    <property type="component" value="Unplaced"/>
</dbReference>
<dbReference type="Pfam" id="PF01803">
    <property type="entry name" value="LIM_bind"/>
    <property type="match status" value="1"/>
</dbReference>
<dbReference type="PANTHER" id="PTHR10378">
    <property type="entry name" value="LIM DOMAIN-BINDING PROTEIN"/>
    <property type="match status" value="1"/>
</dbReference>
<feature type="compositionally biased region" description="Low complexity" evidence="1">
    <location>
        <begin position="406"/>
        <end position="425"/>
    </location>
</feature>
<feature type="compositionally biased region" description="Gly residues" evidence="1">
    <location>
        <begin position="383"/>
        <end position="392"/>
    </location>
</feature>
<feature type="compositionally biased region" description="Low complexity" evidence="1">
    <location>
        <begin position="275"/>
        <end position="315"/>
    </location>
</feature>
<evidence type="ECO:0000313" key="2">
    <source>
        <dbReference type="Proteomes" id="UP000095280"/>
    </source>
</evidence>
<dbReference type="WBParaSite" id="maker-unitig_12906-snap-gene-0.3-mRNA-1">
    <property type="protein sequence ID" value="maker-unitig_12906-snap-gene-0.3-mRNA-1"/>
    <property type="gene ID" value="maker-unitig_12906-snap-gene-0.3"/>
</dbReference>
<evidence type="ECO:0000313" key="3">
    <source>
        <dbReference type="WBParaSite" id="maker-unitig_12906-snap-gene-0.3-mRNA-1"/>
    </source>
</evidence>
<protein>
    <submittedName>
        <fullName evidence="3">LID domain-containing protein</fullName>
    </submittedName>
</protein>
<feature type="region of interest" description="Disordered" evidence="1">
    <location>
        <begin position="383"/>
        <end position="439"/>
    </location>
</feature>